<reference evidence="2 3" key="1">
    <citation type="submission" date="2018-05" db="EMBL/GenBank/DDBJ databases">
        <title>Whole genome sequencing for identification of molecular markers to develop diagnostic detection tools for the regulated plant pathogen Lachnellula willkommii.</title>
        <authorList>
            <person name="Giroux E."/>
            <person name="Bilodeau G."/>
        </authorList>
    </citation>
    <scope>NUCLEOTIDE SEQUENCE [LARGE SCALE GENOMIC DNA]</scope>
    <source>
        <strain evidence="2 3">CBS 203.66</strain>
    </source>
</reference>
<comment type="caution">
    <text evidence="2">The sequence shown here is derived from an EMBL/GenBank/DDBJ whole genome shotgun (WGS) entry which is preliminary data.</text>
</comment>
<keyword evidence="3" id="KW-1185">Reference proteome</keyword>
<feature type="compositionally biased region" description="Acidic residues" evidence="1">
    <location>
        <begin position="84"/>
        <end position="107"/>
    </location>
</feature>
<evidence type="ECO:0000313" key="3">
    <source>
        <dbReference type="Proteomes" id="UP000469559"/>
    </source>
</evidence>
<evidence type="ECO:0000313" key="2">
    <source>
        <dbReference type="EMBL" id="TVY13138.1"/>
    </source>
</evidence>
<sequence length="296" mass="31831">MCFSSLFSRYISNPSTTTATSGSEMEPPSAPPPPPPPLNIPPSRARRQLAARLALHSKQNAENVAENGELSEKQHRKNLNPFAADEDDDSDNDDDGDFTIGDLEVEEEGKGHLPAGTGLVGNEETIIAEPSKIIVGNPSDDTHTFPSNPSNHKATRAGFPSTWPFGNINSKSTGPGVVKSFAVGFGSEDDRSHFRGADENMQSSDDDSDSDEDGYGGSGREFGGDGQGEAEGKRRLSVTTEAKRRTSLEDDDEDEDEDEVVHVGMAEAEPKTSERDEGDLVEIQHAEMQGVEDQSK</sequence>
<dbReference type="AlphaFoldDB" id="A0A8T9AZG8"/>
<feature type="compositionally biased region" description="Acidic residues" evidence="1">
    <location>
        <begin position="204"/>
        <end position="214"/>
    </location>
</feature>
<feature type="compositionally biased region" description="Acidic residues" evidence="1">
    <location>
        <begin position="249"/>
        <end position="259"/>
    </location>
</feature>
<evidence type="ECO:0000256" key="1">
    <source>
        <dbReference type="SAM" id="MobiDB-lite"/>
    </source>
</evidence>
<dbReference type="OrthoDB" id="3561282at2759"/>
<accession>A0A8T9AZG8</accession>
<dbReference type="EMBL" id="QGMF01001095">
    <property type="protein sequence ID" value="TVY13138.1"/>
    <property type="molecule type" value="Genomic_DNA"/>
</dbReference>
<feature type="compositionally biased region" description="Gly residues" evidence="1">
    <location>
        <begin position="215"/>
        <end position="229"/>
    </location>
</feature>
<proteinExistence type="predicted"/>
<dbReference type="Proteomes" id="UP000469559">
    <property type="component" value="Unassembled WGS sequence"/>
</dbReference>
<feature type="compositionally biased region" description="Polar residues" evidence="1">
    <location>
        <begin position="1"/>
        <end position="23"/>
    </location>
</feature>
<feature type="compositionally biased region" description="Basic and acidic residues" evidence="1">
    <location>
        <begin position="188"/>
        <end position="198"/>
    </location>
</feature>
<protein>
    <submittedName>
        <fullName evidence="2">Uncharacterized protein</fullName>
    </submittedName>
</protein>
<gene>
    <name evidence="2" type="ORF">LARI1_G008871</name>
</gene>
<feature type="region of interest" description="Disordered" evidence="1">
    <location>
        <begin position="1"/>
        <end position="280"/>
    </location>
</feature>
<feature type="compositionally biased region" description="Pro residues" evidence="1">
    <location>
        <begin position="28"/>
        <end position="40"/>
    </location>
</feature>
<organism evidence="2 3">
    <name type="scientific">Lachnellula arida</name>
    <dbReference type="NCBI Taxonomy" id="1316785"/>
    <lineage>
        <taxon>Eukaryota</taxon>
        <taxon>Fungi</taxon>
        <taxon>Dikarya</taxon>
        <taxon>Ascomycota</taxon>
        <taxon>Pezizomycotina</taxon>
        <taxon>Leotiomycetes</taxon>
        <taxon>Helotiales</taxon>
        <taxon>Lachnaceae</taxon>
        <taxon>Lachnellula</taxon>
    </lineage>
</organism>
<name>A0A8T9AZG8_9HELO</name>